<sequence length="135" mass="15636">MVVFNTLKLSKLKKSKFQNTRKKARKMEMVVILVVMSYFLLLLPWHIVSIGYEFGILKPSYSVVTASALLLQLNNCINPVFYAFLSPLVRKNLCFCFRRKKEPLSTTIKLRSSSRLTRTIEKRQSPSHIHSTTVQ</sequence>
<reference evidence="11" key="1">
    <citation type="submission" date="2025-08" db="UniProtKB">
        <authorList>
            <consortium name="RefSeq"/>
        </authorList>
    </citation>
    <scope>IDENTIFICATION</scope>
    <source>
        <tissue evidence="11">Whole sample</tissue>
    </source>
</reference>
<protein>
    <submittedName>
        <fullName evidence="11">C3a anaphylatoxin chemotactic receptor-like</fullName>
    </submittedName>
</protein>
<dbReference type="PANTHER" id="PTHR45695">
    <property type="entry name" value="LEUCOKININ RECEPTOR-RELATED"/>
    <property type="match status" value="1"/>
</dbReference>
<keyword evidence="5 8" id="KW-0472">Membrane</keyword>
<dbReference type="SUPFAM" id="SSF81321">
    <property type="entry name" value="Family A G protein-coupled receptor-like"/>
    <property type="match status" value="1"/>
</dbReference>
<evidence type="ECO:0000313" key="11">
    <source>
        <dbReference type="RefSeq" id="XP_022308016.1"/>
    </source>
</evidence>
<proteinExistence type="predicted"/>
<evidence type="ECO:0000256" key="7">
    <source>
        <dbReference type="ARBA" id="ARBA00023224"/>
    </source>
</evidence>
<evidence type="ECO:0000256" key="5">
    <source>
        <dbReference type="ARBA" id="ARBA00023136"/>
    </source>
</evidence>
<keyword evidence="3 8" id="KW-1133">Transmembrane helix</keyword>
<keyword evidence="2 8" id="KW-0812">Transmembrane</keyword>
<organism evidence="10 11">
    <name type="scientific">Crassostrea virginica</name>
    <name type="common">Eastern oyster</name>
    <dbReference type="NCBI Taxonomy" id="6565"/>
    <lineage>
        <taxon>Eukaryota</taxon>
        <taxon>Metazoa</taxon>
        <taxon>Spiralia</taxon>
        <taxon>Lophotrochozoa</taxon>
        <taxon>Mollusca</taxon>
        <taxon>Bivalvia</taxon>
        <taxon>Autobranchia</taxon>
        <taxon>Pteriomorphia</taxon>
        <taxon>Ostreida</taxon>
        <taxon>Ostreoidea</taxon>
        <taxon>Ostreidae</taxon>
        <taxon>Crassostrea</taxon>
    </lineage>
</organism>
<dbReference type="RefSeq" id="XP_022308016.1">
    <property type="nucleotide sequence ID" value="XM_022452308.1"/>
</dbReference>
<dbReference type="PANTHER" id="PTHR45695:SF9">
    <property type="entry name" value="LEUCOKININ RECEPTOR"/>
    <property type="match status" value="1"/>
</dbReference>
<evidence type="ECO:0000256" key="2">
    <source>
        <dbReference type="ARBA" id="ARBA00022692"/>
    </source>
</evidence>
<dbReference type="Gene3D" id="1.20.1070.10">
    <property type="entry name" value="Rhodopsin 7-helix transmembrane proteins"/>
    <property type="match status" value="1"/>
</dbReference>
<evidence type="ECO:0000256" key="3">
    <source>
        <dbReference type="ARBA" id="ARBA00022989"/>
    </source>
</evidence>
<feature type="domain" description="G-protein coupled receptors family 1 profile" evidence="9">
    <location>
        <begin position="1"/>
        <end position="82"/>
    </location>
</feature>
<evidence type="ECO:0000256" key="1">
    <source>
        <dbReference type="ARBA" id="ARBA00004141"/>
    </source>
</evidence>
<gene>
    <name evidence="11" type="primary">LOC111114018</name>
</gene>
<dbReference type="GeneID" id="111114018"/>
<dbReference type="GO" id="GO:0004930">
    <property type="term" value="F:G protein-coupled receptor activity"/>
    <property type="evidence" value="ECO:0007669"/>
    <property type="project" value="UniProtKB-KW"/>
</dbReference>
<evidence type="ECO:0000313" key="10">
    <source>
        <dbReference type="Proteomes" id="UP000694844"/>
    </source>
</evidence>
<keyword evidence="6" id="KW-0675">Receptor</keyword>
<dbReference type="KEGG" id="cvn:111114018"/>
<evidence type="ECO:0000256" key="4">
    <source>
        <dbReference type="ARBA" id="ARBA00023040"/>
    </source>
</evidence>
<dbReference type="OrthoDB" id="6117944at2759"/>
<evidence type="ECO:0000256" key="6">
    <source>
        <dbReference type="ARBA" id="ARBA00023170"/>
    </source>
</evidence>
<feature type="transmembrane region" description="Helical" evidence="8">
    <location>
        <begin position="60"/>
        <end position="85"/>
    </location>
</feature>
<dbReference type="PROSITE" id="PS50262">
    <property type="entry name" value="G_PROTEIN_RECEP_F1_2"/>
    <property type="match status" value="1"/>
</dbReference>
<evidence type="ECO:0000256" key="8">
    <source>
        <dbReference type="SAM" id="Phobius"/>
    </source>
</evidence>
<evidence type="ECO:0000259" key="9">
    <source>
        <dbReference type="PROSITE" id="PS50262"/>
    </source>
</evidence>
<keyword evidence="4" id="KW-0297">G-protein coupled receptor</keyword>
<name>A0A8B8BYV2_CRAVI</name>
<dbReference type="AlphaFoldDB" id="A0A8B8BYV2"/>
<feature type="transmembrane region" description="Helical" evidence="8">
    <location>
        <begin position="29"/>
        <end position="48"/>
    </location>
</feature>
<comment type="subcellular location">
    <subcellularLocation>
        <location evidence="1">Membrane</location>
        <topology evidence="1">Multi-pass membrane protein</topology>
    </subcellularLocation>
</comment>
<dbReference type="Proteomes" id="UP000694844">
    <property type="component" value="Chromosome 9"/>
</dbReference>
<dbReference type="InterPro" id="IPR017452">
    <property type="entry name" value="GPCR_Rhodpsn_7TM"/>
</dbReference>
<accession>A0A8B8BYV2</accession>
<dbReference type="GO" id="GO:0005886">
    <property type="term" value="C:plasma membrane"/>
    <property type="evidence" value="ECO:0007669"/>
    <property type="project" value="TreeGrafter"/>
</dbReference>
<keyword evidence="7" id="KW-0807">Transducer</keyword>
<keyword evidence="10" id="KW-1185">Reference proteome</keyword>